<gene>
    <name evidence="1" type="ORF">BD410DRAFT_899016</name>
</gene>
<proteinExistence type="predicted"/>
<dbReference type="Proteomes" id="UP000294933">
    <property type="component" value="Unassembled WGS sequence"/>
</dbReference>
<dbReference type="AlphaFoldDB" id="A0A4Y7Q0J5"/>
<keyword evidence="2" id="KW-1185">Reference proteome</keyword>
<sequence length="253" mass="28300">MPKLSHFYGLSILTAYNPIITQLTSVDLQYSGEYFDVPSLARTLYQATNLQDLSLELRKLKVAEQATRLTSDKMPEPHSFSIKSLKLDIKGDVTMSYDVIRPLCGALSYLSPLKVDISCPLESHYYQDGTVTPYGSEIRICIAESTDIVQLLAKLVQQCSIARSVCIEAPASYFSTYYLGGGNWTWFSSLRYIRFHNCGGLTEEQVKPFAISLLADEAGMNLQSLEFTSCGNISEDFLLNLSDIVGQKLKWSR</sequence>
<evidence type="ECO:0000313" key="1">
    <source>
        <dbReference type="EMBL" id="TDL21183.1"/>
    </source>
</evidence>
<organism evidence="1 2">
    <name type="scientific">Rickenella mellea</name>
    <dbReference type="NCBI Taxonomy" id="50990"/>
    <lineage>
        <taxon>Eukaryota</taxon>
        <taxon>Fungi</taxon>
        <taxon>Dikarya</taxon>
        <taxon>Basidiomycota</taxon>
        <taxon>Agaricomycotina</taxon>
        <taxon>Agaricomycetes</taxon>
        <taxon>Hymenochaetales</taxon>
        <taxon>Rickenellaceae</taxon>
        <taxon>Rickenella</taxon>
    </lineage>
</organism>
<dbReference type="VEuPathDB" id="FungiDB:BD410DRAFT_899016"/>
<dbReference type="Gene3D" id="3.80.10.10">
    <property type="entry name" value="Ribonuclease Inhibitor"/>
    <property type="match status" value="1"/>
</dbReference>
<evidence type="ECO:0000313" key="2">
    <source>
        <dbReference type="Proteomes" id="UP000294933"/>
    </source>
</evidence>
<name>A0A4Y7Q0J5_9AGAM</name>
<dbReference type="OrthoDB" id="550575at2759"/>
<protein>
    <submittedName>
        <fullName evidence="1">Uncharacterized protein</fullName>
    </submittedName>
</protein>
<dbReference type="InterPro" id="IPR032675">
    <property type="entry name" value="LRR_dom_sf"/>
</dbReference>
<accession>A0A4Y7Q0J5</accession>
<reference evidence="1 2" key="1">
    <citation type="submission" date="2018-06" db="EMBL/GenBank/DDBJ databases">
        <title>A transcriptomic atlas of mushroom development highlights an independent origin of complex multicellularity.</title>
        <authorList>
            <consortium name="DOE Joint Genome Institute"/>
            <person name="Krizsan K."/>
            <person name="Almasi E."/>
            <person name="Merenyi Z."/>
            <person name="Sahu N."/>
            <person name="Viragh M."/>
            <person name="Koszo T."/>
            <person name="Mondo S."/>
            <person name="Kiss B."/>
            <person name="Balint B."/>
            <person name="Kues U."/>
            <person name="Barry K."/>
            <person name="Hegedus J.C."/>
            <person name="Henrissat B."/>
            <person name="Johnson J."/>
            <person name="Lipzen A."/>
            <person name="Ohm R."/>
            <person name="Nagy I."/>
            <person name="Pangilinan J."/>
            <person name="Yan J."/>
            <person name="Xiong Y."/>
            <person name="Grigoriev I.V."/>
            <person name="Hibbett D.S."/>
            <person name="Nagy L.G."/>
        </authorList>
    </citation>
    <scope>NUCLEOTIDE SEQUENCE [LARGE SCALE GENOMIC DNA]</scope>
    <source>
        <strain evidence="1 2">SZMC22713</strain>
    </source>
</reference>
<dbReference type="EMBL" id="ML170182">
    <property type="protein sequence ID" value="TDL21183.1"/>
    <property type="molecule type" value="Genomic_DNA"/>
</dbReference>